<evidence type="ECO:0000313" key="1">
    <source>
        <dbReference type="EMBL" id="CAG2248269.1"/>
    </source>
</evidence>
<reference evidence="1" key="1">
    <citation type="submission" date="2021-03" db="EMBL/GenBank/DDBJ databases">
        <authorList>
            <person name="Bekaert M."/>
        </authorList>
    </citation>
    <scope>NUCLEOTIDE SEQUENCE</scope>
</reference>
<dbReference type="PANTHER" id="PTHR47331">
    <property type="entry name" value="PHD-TYPE DOMAIN-CONTAINING PROTEIN"/>
    <property type="match status" value="1"/>
</dbReference>
<comment type="caution">
    <text evidence="1">The sequence shown here is derived from an EMBL/GenBank/DDBJ whole genome shotgun (WGS) entry which is preliminary data.</text>
</comment>
<sequence length="396" mass="44759">MATDRRKEDCLDFSDVKRTRSTNLAQLTKLYKELEKNLISYENVEHAKQLYSKLCERFEQFKLAHLQCLDLCTQSEVIENLEVNYERCHENFVEFRDRFSQYIASEKSHEDSLSSRSSVSSQSRFRSAKAKRLIAELKLRKLSEQHELERAQIEIKFRQQVFNQLSEMEEANIEESVWQEAVEEDTDNTSGIVNIRNISQTVSQTLQSSVPASEKCINMNSLSGQTAATDKPKMNINNSTQGISAQSGFSDVSVSSIDSVQRLASTLHEGVRTVTLAKHLPWLDDGADKTLCDERLLQKLNIVSKPVTFEMSTVNSSGCTIHGQEVDLQVKAIDGNDKVSLKKVWSVKKLPISARSAAENVDIRKLPYLADIQIPSTDLTEVMLLIGTDSPSITFR</sequence>
<gene>
    <name evidence="1" type="ORF">MEDL_60134</name>
</gene>
<dbReference type="EMBL" id="CAJPWZ010002931">
    <property type="protein sequence ID" value="CAG2248269.1"/>
    <property type="molecule type" value="Genomic_DNA"/>
</dbReference>
<dbReference type="OrthoDB" id="6283219at2759"/>
<evidence type="ECO:0000313" key="2">
    <source>
        <dbReference type="Proteomes" id="UP000683360"/>
    </source>
</evidence>
<keyword evidence="2" id="KW-1185">Reference proteome</keyword>
<dbReference type="Proteomes" id="UP000683360">
    <property type="component" value="Unassembled WGS sequence"/>
</dbReference>
<accession>A0A8S3V1M1</accession>
<protein>
    <submittedName>
        <fullName evidence="1">Uncharacterized protein</fullName>
    </submittedName>
</protein>
<proteinExistence type="predicted"/>
<dbReference type="AlphaFoldDB" id="A0A8S3V1M1"/>
<name>A0A8S3V1M1_MYTED</name>
<organism evidence="1 2">
    <name type="scientific">Mytilus edulis</name>
    <name type="common">Blue mussel</name>
    <dbReference type="NCBI Taxonomy" id="6550"/>
    <lineage>
        <taxon>Eukaryota</taxon>
        <taxon>Metazoa</taxon>
        <taxon>Spiralia</taxon>
        <taxon>Lophotrochozoa</taxon>
        <taxon>Mollusca</taxon>
        <taxon>Bivalvia</taxon>
        <taxon>Autobranchia</taxon>
        <taxon>Pteriomorphia</taxon>
        <taxon>Mytilida</taxon>
        <taxon>Mytiloidea</taxon>
        <taxon>Mytilidae</taxon>
        <taxon>Mytilinae</taxon>
        <taxon>Mytilus</taxon>
    </lineage>
</organism>